<gene>
    <name evidence="2" type="ORF">ACGFZB_18500</name>
</gene>
<feature type="region of interest" description="Disordered" evidence="1">
    <location>
        <begin position="39"/>
        <end position="58"/>
    </location>
</feature>
<reference evidence="2 3" key="1">
    <citation type="submission" date="2024-10" db="EMBL/GenBank/DDBJ databases">
        <title>The Natural Products Discovery Center: Release of the First 8490 Sequenced Strains for Exploring Actinobacteria Biosynthetic Diversity.</title>
        <authorList>
            <person name="Kalkreuter E."/>
            <person name="Kautsar S.A."/>
            <person name="Yang D."/>
            <person name="Bader C.D."/>
            <person name="Teijaro C.N."/>
            <person name="Fluegel L."/>
            <person name="Davis C.M."/>
            <person name="Simpson J.R."/>
            <person name="Lauterbach L."/>
            <person name="Steele A.D."/>
            <person name="Gui C."/>
            <person name="Meng S."/>
            <person name="Li G."/>
            <person name="Viehrig K."/>
            <person name="Ye F."/>
            <person name="Su P."/>
            <person name="Kiefer A.F."/>
            <person name="Nichols A."/>
            <person name="Cepeda A.J."/>
            <person name="Yan W."/>
            <person name="Fan B."/>
            <person name="Jiang Y."/>
            <person name="Adhikari A."/>
            <person name="Zheng C.-J."/>
            <person name="Schuster L."/>
            <person name="Cowan T.M."/>
            <person name="Smanski M.J."/>
            <person name="Chevrette M.G."/>
            <person name="De Carvalho L.P.S."/>
            <person name="Shen B."/>
        </authorList>
    </citation>
    <scope>NUCLEOTIDE SEQUENCE [LARGE SCALE GENOMIC DNA]</scope>
    <source>
        <strain evidence="2 3">NPDC048320</strain>
    </source>
</reference>
<organism evidence="2 3">
    <name type="scientific">Streptomyces cinerochromogenes</name>
    <dbReference type="NCBI Taxonomy" id="66422"/>
    <lineage>
        <taxon>Bacteria</taxon>
        <taxon>Bacillati</taxon>
        <taxon>Actinomycetota</taxon>
        <taxon>Actinomycetes</taxon>
        <taxon>Kitasatosporales</taxon>
        <taxon>Streptomycetaceae</taxon>
        <taxon>Streptomyces</taxon>
    </lineage>
</organism>
<dbReference type="RefSeq" id="WP_392818399.1">
    <property type="nucleotide sequence ID" value="NZ_JBICYV010000008.1"/>
</dbReference>
<keyword evidence="3" id="KW-1185">Reference proteome</keyword>
<accession>A0ABW7B5F7</accession>
<name>A0ABW7B5F7_9ACTN</name>
<protein>
    <submittedName>
        <fullName evidence="2">Uncharacterized protein</fullName>
    </submittedName>
</protein>
<dbReference type="Proteomes" id="UP001604267">
    <property type="component" value="Unassembled WGS sequence"/>
</dbReference>
<proteinExistence type="predicted"/>
<evidence type="ECO:0000256" key="1">
    <source>
        <dbReference type="SAM" id="MobiDB-lite"/>
    </source>
</evidence>
<sequence length="88" mass="8972">MRIPARADYAVRAVPELAVRQGNGPVKAEEITAAPALRTAPAAEAAQRPAPPTAVPGGAPLNGLLGSLEVGHPVTSLHTLLPTRLQGQ</sequence>
<comment type="caution">
    <text evidence="2">The sequence shown here is derived from an EMBL/GenBank/DDBJ whole genome shotgun (WGS) entry which is preliminary data.</text>
</comment>
<feature type="compositionally biased region" description="Low complexity" evidence="1">
    <location>
        <begin position="39"/>
        <end position="48"/>
    </location>
</feature>
<evidence type="ECO:0000313" key="2">
    <source>
        <dbReference type="EMBL" id="MFG3012412.1"/>
    </source>
</evidence>
<evidence type="ECO:0000313" key="3">
    <source>
        <dbReference type="Proteomes" id="UP001604267"/>
    </source>
</evidence>
<dbReference type="EMBL" id="JBICYV010000008">
    <property type="protein sequence ID" value="MFG3012412.1"/>
    <property type="molecule type" value="Genomic_DNA"/>
</dbReference>